<dbReference type="Proteomes" id="UP000479710">
    <property type="component" value="Unassembled WGS sequence"/>
</dbReference>
<organism evidence="2 3">
    <name type="scientific">Oryza meyeriana var. granulata</name>
    <dbReference type="NCBI Taxonomy" id="110450"/>
    <lineage>
        <taxon>Eukaryota</taxon>
        <taxon>Viridiplantae</taxon>
        <taxon>Streptophyta</taxon>
        <taxon>Embryophyta</taxon>
        <taxon>Tracheophyta</taxon>
        <taxon>Spermatophyta</taxon>
        <taxon>Magnoliopsida</taxon>
        <taxon>Liliopsida</taxon>
        <taxon>Poales</taxon>
        <taxon>Poaceae</taxon>
        <taxon>BOP clade</taxon>
        <taxon>Oryzoideae</taxon>
        <taxon>Oryzeae</taxon>
        <taxon>Oryzinae</taxon>
        <taxon>Oryza</taxon>
        <taxon>Oryza meyeriana</taxon>
    </lineage>
</organism>
<evidence type="ECO:0000256" key="1">
    <source>
        <dbReference type="SAM" id="MobiDB-lite"/>
    </source>
</evidence>
<keyword evidence="3" id="KW-1185">Reference proteome</keyword>
<feature type="region of interest" description="Disordered" evidence="1">
    <location>
        <begin position="1"/>
        <end position="30"/>
    </location>
</feature>
<gene>
    <name evidence="2" type="ORF">E2562_015481</name>
</gene>
<reference evidence="2 3" key="1">
    <citation type="submission" date="2019-11" db="EMBL/GenBank/DDBJ databases">
        <title>Whole genome sequence of Oryza granulata.</title>
        <authorList>
            <person name="Li W."/>
        </authorList>
    </citation>
    <scope>NUCLEOTIDE SEQUENCE [LARGE SCALE GENOMIC DNA]</scope>
    <source>
        <strain evidence="3">cv. Menghai</strain>
        <tissue evidence="2">Leaf</tissue>
    </source>
</reference>
<feature type="compositionally biased region" description="Low complexity" evidence="1">
    <location>
        <begin position="10"/>
        <end position="26"/>
    </location>
</feature>
<sequence length="98" mass="10379">MSGGTNNKQAAAGATTEQAAAVASTTKQATEVARIGTVGQGWIEQIPPSPHSDWREVCDPTVVRLRTAGSGSSDVQRRAQHKLDAAQQIRRTWLVVVG</sequence>
<name>A0A6G1BWN9_9ORYZ</name>
<evidence type="ECO:0000313" key="3">
    <source>
        <dbReference type="Proteomes" id="UP000479710"/>
    </source>
</evidence>
<proteinExistence type="predicted"/>
<comment type="caution">
    <text evidence="2">The sequence shown here is derived from an EMBL/GenBank/DDBJ whole genome shotgun (WGS) entry which is preliminary data.</text>
</comment>
<evidence type="ECO:0000313" key="2">
    <source>
        <dbReference type="EMBL" id="KAF0892419.1"/>
    </source>
</evidence>
<dbReference type="EMBL" id="SPHZ02000011">
    <property type="protein sequence ID" value="KAF0892419.1"/>
    <property type="molecule type" value="Genomic_DNA"/>
</dbReference>
<protein>
    <submittedName>
        <fullName evidence="2">Uncharacterized protein</fullName>
    </submittedName>
</protein>
<dbReference type="AlphaFoldDB" id="A0A6G1BWN9"/>
<accession>A0A6G1BWN9</accession>